<dbReference type="InterPro" id="IPR025665">
    <property type="entry name" value="Beta-barrel_OMP_2"/>
</dbReference>
<dbReference type="STRING" id="1150112.SAMN04487893_109105"/>
<gene>
    <name evidence="3" type="ORF">SAMN04487893_109105</name>
</gene>
<evidence type="ECO:0000313" key="3">
    <source>
        <dbReference type="EMBL" id="SFJ52912.1"/>
    </source>
</evidence>
<evidence type="ECO:0000256" key="1">
    <source>
        <dbReference type="SAM" id="SignalP"/>
    </source>
</evidence>
<feature type="signal peptide" evidence="1">
    <location>
        <begin position="1"/>
        <end position="28"/>
    </location>
</feature>
<keyword evidence="1" id="KW-0732">Signal</keyword>
<dbReference type="Proteomes" id="UP000243887">
    <property type="component" value="Unassembled WGS sequence"/>
</dbReference>
<accession>A0A1I3S4B6</accession>
<feature type="chain" id="PRO_5017182487" evidence="1">
    <location>
        <begin position="29"/>
        <end position="267"/>
    </location>
</feature>
<reference evidence="4" key="1">
    <citation type="submission" date="2016-10" db="EMBL/GenBank/DDBJ databases">
        <authorList>
            <person name="Varghese N."/>
            <person name="Submissions S."/>
        </authorList>
    </citation>
    <scope>NUCLEOTIDE SEQUENCE [LARGE SCALE GENOMIC DNA]</scope>
    <source>
        <strain evidence="4">DSM 26542</strain>
    </source>
</reference>
<protein>
    <submittedName>
        <fullName evidence="3">Outer membrane protein beta-barrel domain-containing protein</fullName>
    </submittedName>
</protein>
<proteinExistence type="predicted"/>
<keyword evidence="4" id="KW-1185">Reference proteome</keyword>
<feature type="domain" description="Outer membrane protein beta-barrel" evidence="2">
    <location>
        <begin position="43"/>
        <end position="243"/>
    </location>
</feature>
<dbReference type="Pfam" id="PF13568">
    <property type="entry name" value="OMP_b-brl_2"/>
    <property type="match status" value="1"/>
</dbReference>
<dbReference type="EMBL" id="FORU01000009">
    <property type="protein sequence ID" value="SFJ52912.1"/>
    <property type="molecule type" value="Genomic_DNA"/>
</dbReference>
<sequence length="267" mass="29921">MNKTDKMVKLNLFAILFLLLGNIGNSMAQGSVIDDYKLHQDSIVYQIRTGINIGGFSPLPFPAEIREIKGFNPRLNFSVEGSATYWIGGEKRLWGVKAGIKLENKGMKTDSKVKNYSMEILGDNGERVAGNWTGGVSTQVVNSYITIPIAVTYAMNENWGFSLGTFCSLILEKDFSGYVYDGYLREGGPTGNKVEFREDNIATYDFSNELRKFTYGIEIGSNWNASRHLNVFSNLSWGLNDVFKSDFKTITFAMKPIYLNVGFGYVF</sequence>
<name>A0A1I3S4B6_9FLAO</name>
<evidence type="ECO:0000259" key="2">
    <source>
        <dbReference type="Pfam" id="PF13568"/>
    </source>
</evidence>
<organism evidence="3 4">
    <name type="scientific">Myroides guanonis</name>
    <dbReference type="NCBI Taxonomy" id="1150112"/>
    <lineage>
        <taxon>Bacteria</taxon>
        <taxon>Pseudomonadati</taxon>
        <taxon>Bacteroidota</taxon>
        <taxon>Flavobacteriia</taxon>
        <taxon>Flavobacteriales</taxon>
        <taxon>Flavobacteriaceae</taxon>
        <taxon>Myroides</taxon>
    </lineage>
</organism>
<dbReference type="AlphaFoldDB" id="A0A1I3S4B6"/>
<evidence type="ECO:0000313" key="4">
    <source>
        <dbReference type="Proteomes" id="UP000243887"/>
    </source>
</evidence>